<dbReference type="PRINTS" id="PR00625">
    <property type="entry name" value="JDOMAIN"/>
</dbReference>
<dbReference type="PANTHER" id="PTHR44743:SF10">
    <property type="entry name" value="J DOMAIN-CONTAINING PROTEIN"/>
    <property type="match status" value="1"/>
</dbReference>
<dbReference type="EMBL" id="SZYD01000002">
    <property type="protein sequence ID" value="KAD7116622.1"/>
    <property type="molecule type" value="Genomic_DNA"/>
</dbReference>
<organism evidence="3 4">
    <name type="scientific">Mikania micrantha</name>
    <name type="common">bitter vine</name>
    <dbReference type="NCBI Taxonomy" id="192012"/>
    <lineage>
        <taxon>Eukaryota</taxon>
        <taxon>Viridiplantae</taxon>
        <taxon>Streptophyta</taxon>
        <taxon>Embryophyta</taxon>
        <taxon>Tracheophyta</taxon>
        <taxon>Spermatophyta</taxon>
        <taxon>Magnoliopsida</taxon>
        <taxon>eudicotyledons</taxon>
        <taxon>Gunneridae</taxon>
        <taxon>Pentapetalae</taxon>
        <taxon>asterids</taxon>
        <taxon>campanulids</taxon>
        <taxon>Asterales</taxon>
        <taxon>Asteraceae</taxon>
        <taxon>Asteroideae</taxon>
        <taxon>Heliantheae alliance</taxon>
        <taxon>Eupatorieae</taxon>
        <taxon>Mikania</taxon>
    </lineage>
</organism>
<dbReference type="Pfam" id="PF00226">
    <property type="entry name" value="DnaJ"/>
    <property type="match status" value="1"/>
</dbReference>
<dbReference type="Gene3D" id="1.10.287.110">
    <property type="entry name" value="DnaJ domain"/>
    <property type="match status" value="1"/>
</dbReference>
<dbReference type="InterPro" id="IPR018253">
    <property type="entry name" value="DnaJ_domain_CS"/>
</dbReference>
<dbReference type="Proteomes" id="UP000326396">
    <property type="component" value="Linkage Group LG10"/>
</dbReference>
<dbReference type="CDD" id="cd06257">
    <property type="entry name" value="DnaJ"/>
    <property type="match status" value="1"/>
</dbReference>
<accession>A0A5N6PTE3</accession>
<dbReference type="PROSITE" id="PS50076">
    <property type="entry name" value="DNAJ_2"/>
    <property type="match status" value="1"/>
</dbReference>
<dbReference type="PROSITE" id="PS00636">
    <property type="entry name" value="DNAJ_1"/>
    <property type="match status" value="1"/>
</dbReference>
<dbReference type="InterPro" id="IPR036869">
    <property type="entry name" value="J_dom_sf"/>
</dbReference>
<dbReference type="InterPro" id="IPR001623">
    <property type="entry name" value="DnaJ_domain"/>
</dbReference>
<proteinExistence type="predicted"/>
<evidence type="ECO:0000313" key="4">
    <source>
        <dbReference type="Proteomes" id="UP000326396"/>
    </source>
</evidence>
<feature type="region of interest" description="Disordered" evidence="1">
    <location>
        <begin position="144"/>
        <end position="170"/>
    </location>
</feature>
<dbReference type="SMART" id="SM00271">
    <property type="entry name" value="DnaJ"/>
    <property type="match status" value="1"/>
</dbReference>
<dbReference type="SUPFAM" id="SSF46565">
    <property type="entry name" value="Chaperone J-domain"/>
    <property type="match status" value="1"/>
</dbReference>
<dbReference type="PANTHER" id="PTHR44743">
    <property type="entry name" value="PUTATIVE, EXPRESSED-RELATED"/>
    <property type="match status" value="1"/>
</dbReference>
<reference evidence="3 4" key="1">
    <citation type="submission" date="2019-05" db="EMBL/GenBank/DDBJ databases">
        <title>Mikania micrantha, genome provides insights into the molecular mechanism of rapid growth.</title>
        <authorList>
            <person name="Liu B."/>
        </authorList>
    </citation>
    <scope>NUCLEOTIDE SEQUENCE [LARGE SCALE GENOMIC DNA]</scope>
    <source>
        <strain evidence="3">NLD-2019</strain>
        <tissue evidence="3">Leaf</tissue>
    </source>
</reference>
<feature type="domain" description="J" evidence="2">
    <location>
        <begin position="3"/>
        <end position="72"/>
    </location>
</feature>
<keyword evidence="4" id="KW-1185">Reference proteome</keyword>
<evidence type="ECO:0000313" key="3">
    <source>
        <dbReference type="EMBL" id="KAD7116622.1"/>
    </source>
</evidence>
<dbReference type="OrthoDB" id="10250354at2759"/>
<protein>
    <recommendedName>
        <fullName evidence="2">J domain-containing protein</fullName>
    </recommendedName>
</protein>
<dbReference type="AlphaFoldDB" id="A0A5N6PTE3"/>
<sequence length="170" mass="19875">MESYYSILGVSIDSSGEEIRRAYRKLAMKWHPDKWTKNPSFLGKAKRKFQQIQEAYSVLSDQKKRSIYDVGMYDPYEEEDEGFADFMQEMSSLMKNVKKEEKIYSFCEIQNMFWEMAKSFNYPASSCFDEDGLWSQGMFTLNDDDPRSSKRARANTNPLSGMGMQETKCV</sequence>
<evidence type="ECO:0000259" key="2">
    <source>
        <dbReference type="PROSITE" id="PS50076"/>
    </source>
</evidence>
<name>A0A5N6PTE3_9ASTR</name>
<comment type="caution">
    <text evidence="3">The sequence shown here is derived from an EMBL/GenBank/DDBJ whole genome shotgun (WGS) entry which is preliminary data.</text>
</comment>
<evidence type="ECO:0000256" key="1">
    <source>
        <dbReference type="SAM" id="MobiDB-lite"/>
    </source>
</evidence>
<gene>
    <name evidence="3" type="ORF">E3N88_03890</name>
</gene>